<dbReference type="InParanoid" id="A0A0D0ALW0"/>
<dbReference type="AlphaFoldDB" id="A0A0D0ALW0"/>
<dbReference type="HOGENOM" id="CLU_003703_7_2_1"/>
<dbReference type="EMBL" id="KN836082">
    <property type="protein sequence ID" value="KIK32903.1"/>
    <property type="molecule type" value="Genomic_DNA"/>
</dbReference>
<dbReference type="STRING" id="930992.A0A0D0ALW0"/>
<keyword evidence="2" id="KW-1185">Reference proteome</keyword>
<reference evidence="2" key="2">
    <citation type="submission" date="2015-01" db="EMBL/GenBank/DDBJ databases">
        <title>Evolutionary Origins and Diversification of the Mycorrhizal Mutualists.</title>
        <authorList>
            <consortium name="DOE Joint Genome Institute"/>
            <consortium name="Mycorrhizal Genomics Consortium"/>
            <person name="Kohler A."/>
            <person name="Kuo A."/>
            <person name="Nagy L.G."/>
            <person name="Floudas D."/>
            <person name="Copeland A."/>
            <person name="Barry K.W."/>
            <person name="Cichocki N."/>
            <person name="Veneault-Fourrey C."/>
            <person name="LaButti K."/>
            <person name="Lindquist E.A."/>
            <person name="Lipzen A."/>
            <person name="Lundell T."/>
            <person name="Morin E."/>
            <person name="Murat C."/>
            <person name="Riley R."/>
            <person name="Ohm R."/>
            <person name="Sun H."/>
            <person name="Tunlid A."/>
            <person name="Henrissat B."/>
            <person name="Grigoriev I.V."/>
            <person name="Hibbett D.S."/>
            <person name="Martin F."/>
        </authorList>
    </citation>
    <scope>NUCLEOTIDE SEQUENCE [LARGE SCALE GENOMIC DNA]</scope>
    <source>
        <strain evidence="2">UH-Slu-Lm8-n1</strain>
    </source>
</reference>
<evidence type="ECO:0000313" key="2">
    <source>
        <dbReference type="Proteomes" id="UP000054485"/>
    </source>
</evidence>
<proteinExistence type="predicted"/>
<protein>
    <submittedName>
        <fullName evidence="1">Unplaced genomic scaffold CY34scaffold_951, whole genome shotgun sequence</fullName>
    </submittedName>
</protein>
<sequence length="67" mass="7866">RWHEEELLVVEEMHQVLAFFEWKAVWWLSQASLRTNITPALSHGLSANAHKQASILTRLATKFTHLW</sequence>
<feature type="non-terminal residue" evidence="1">
    <location>
        <position position="67"/>
    </location>
</feature>
<accession>A0A0D0ALW0</accession>
<feature type="non-terminal residue" evidence="1">
    <location>
        <position position="1"/>
    </location>
</feature>
<evidence type="ECO:0000313" key="1">
    <source>
        <dbReference type="EMBL" id="KIK32903.1"/>
    </source>
</evidence>
<organism evidence="1 2">
    <name type="scientific">Suillus luteus UH-Slu-Lm8-n1</name>
    <dbReference type="NCBI Taxonomy" id="930992"/>
    <lineage>
        <taxon>Eukaryota</taxon>
        <taxon>Fungi</taxon>
        <taxon>Dikarya</taxon>
        <taxon>Basidiomycota</taxon>
        <taxon>Agaricomycotina</taxon>
        <taxon>Agaricomycetes</taxon>
        <taxon>Agaricomycetidae</taxon>
        <taxon>Boletales</taxon>
        <taxon>Suillineae</taxon>
        <taxon>Suillaceae</taxon>
        <taxon>Suillus</taxon>
    </lineage>
</organism>
<gene>
    <name evidence="1" type="ORF">CY34DRAFT_36894</name>
</gene>
<name>A0A0D0ALW0_9AGAM</name>
<reference evidence="1 2" key="1">
    <citation type="submission" date="2014-04" db="EMBL/GenBank/DDBJ databases">
        <authorList>
            <consortium name="DOE Joint Genome Institute"/>
            <person name="Kuo A."/>
            <person name="Ruytinx J."/>
            <person name="Rineau F."/>
            <person name="Colpaert J."/>
            <person name="Kohler A."/>
            <person name="Nagy L.G."/>
            <person name="Floudas D."/>
            <person name="Copeland A."/>
            <person name="Barry K.W."/>
            <person name="Cichocki N."/>
            <person name="Veneault-Fourrey C."/>
            <person name="LaButti K."/>
            <person name="Lindquist E.A."/>
            <person name="Lipzen A."/>
            <person name="Lundell T."/>
            <person name="Morin E."/>
            <person name="Murat C."/>
            <person name="Sun H."/>
            <person name="Tunlid A."/>
            <person name="Henrissat B."/>
            <person name="Grigoriev I.V."/>
            <person name="Hibbett D.S."/>
            <person name="Martin F."/>
            <person name="Nordberg H.P."/>
            <person name="Cantor M.N."/>
            <person name="Hua S.X."/>
        </authorList>
    </citation>
    <scope>NUCLEOTIDE SEQUENCE [LARGE SCALE GENOMIC DNA]</scope>
    <source>
        <strain evidence="1 2">UH-Slu-Lm8-n1</strain>
    </source>
</reference>
<dbReference type="Proteomes" id="UP000054485">
    <property type="component" value="Unassembled WGS sequence"/>
</dbReference>
<dbReference type="OrthoDB" id="3232711at2759"/>